<evidence type="ECO:0000313" key="2">
    <source>
        <dbReference type="EMBL" id="AUY23584.1"/>
    </source>
</evidence>
<dbReference type="EMBL" id="CP026378">
    <property type="protein sequence ID" value="AUY23584.1"/>
    <property type="molecule type" value="Genomic_DNA"/>
</dbReference>
<feature type="transmembrane region" description="Helical" evidence="1">
    <location>
        <begin position="92"/>
        <end position="110"/>
    </location>
</feature>
<name>A0ABN5H5C4_9GAMM</name>
<accession>A0ABN5H5C4</accession>
<evidence type="ECO:0000256" key="1">
    <source>
        <dbReference type="SAM" id="Phobius"/>
    </source>
</evidence>
<evidence type="ECO:0000313" key="3">
    <source>
        <dbReference type="Proteomes" id="UP000237673"/>
    </source>
</evidence>
<keyword evidence="3" id="KW-1185">Reference proteome</keyword>
<dbReference type="Proteomes" id="UP000237673">
    <property type="component" value="Chromosome"/>
</dbReference>
<feature type="transmembrane region" description="Helical" evidence="1">
    <location>
        <begin position="66"/>
        <end position="86"/>
    </location>
</feature>
<protein>
    <submittedName>
        <fullName evidence="2">Uncharacterized protein</fullName>
    </submittedName>
</protein>
<proteinExistence type="predicted"/>
<keyword evidence="1" id="KW-0812">Transmembrane</keyword>
<reference evidence="2 3" key="1">
    <citation type="submission" date="2018-01" db="EMBL/GenBank/DDBJ databases">
        <title>Complete and assembled Genome of Pantoea calida DSM22759T.</title>
        <authorList>
            <person name="Stevens M.J.A."/>
            <person name="Zurfluh K."/>
            <person name="Stephan R."/>
        </authorList>
    </citation>
    <scope>NUCLEOTIDE SEQUENCE [LARGE SCALE GENOMIC DNA]</scope>
    <source>
        <strain evidence="2 3">DSM 22759</strain>
    </source>
</reference>
<gene>
    <name evidence="2" type="ORF">C2E16_00775</name>
</gene>
<feature type="transmembrane region" description="Helical" evidence="1">
    <location>
        <begin position="32"/>
        <end position="54"/>
    </location>
</feature>
<sequence length="126" mass="14253">MASYLFVLLPFTILFFVKVIDGKWIEVILASDWSIASFIIFGQSLTSLSSALVLSPKNKKQYGWELHVAKLFITGIAPSMVLYIYMLNKPTVTLGIFQIIIFIYASYRFFVDGLTSKRLTDAQKLG</sequence>
<dbReference type="GeneID" id="84631299"/>
<keyword evidence="1" id="KW-0472">Membrane</keyword>
<dbReference type="RefSeq" id="WP_084970867.1">
    <property type="nucleotide sequence ID" value="NZ_CP026378.1"/>
</dbReference>
<keyword evidence="1" id="KW-1133">Transmembrane helix</keyword>
<organism evidence="2 3">
    <name type="scientific">Mixta calida</name>
    <dbReference type="NCBI Taxonomy" id="665913"/>
    <lineage>
        <taxon>Bacteria</taxon>
        <taxon>Pseudomonadati</taxon>
        <taxon>Pseudomonadota</taxon>
        <taxon>Gammaproteobacteria</taxon>
        <taxon>Enterobacterales</taxon>
        <taxon>Erwiniaceae</taxon>
        <taxon>Mixta</taxon>
    </lineage>
</organism>